<reference evidence="4" key="1">
    <citation type="submission" date="2023-08" db="EMBL/GenBank/DDBJ databases">
        <authorList>
            <person name="Chen Y."/>
            <person name="Shah S."/>
            <person name="Dougan E. K."/>
            <person name="Thang M."/>
            <person name="Chan C."/>
        </authorList>
    </citation>
    <scope>NUCLEOTIDE SEQUENCE</scope>
</reference>
<evidence type="ECO:0000313" key="4">
    <source>
        <dbReference type="EMBL" id="CAJ1394012.1"/>
    </source>
</evidence>
<keyword evidence="2" id="KW-0732">Signal</keyword>
<name>A0AA36N4G3_9DINO</name>
<dbReference type="Proteomes" id="UP001178507">
    <property type="component" value="Unassembled WGS sequence"/>
</dbReference>
<sequence length="687" mass="74513">MARLAWCLALQAWAQDECAEEGCAASWLQRRALKAEAELNTSTAWGWSSEPGLGAEDLQVPLNQCFQDTGGSCTLFGCDKSRGEVVCENRRCKCKPGYCNQYGTCTKASAKQECIRVTDRTCRFYDCPATFGKNSCENRHCVCAVGHCVVDGTCHPEVGGLRAKVAKVSAQQPRFPGGSVRSALCFSGGGARALSFSLGVLRGLELLGLMRHVDAISSVSGGSWAASVYMFSTLPVSYLLGGASDFASLDLARLDATPAPLGAVAAVGTTSIAVKLVSEGVDGQELWTNTVSKAILEPFGLHDTDSYMAADQHAVEEIRRRNPQLRSARFLTPAPNRPKTFVMSGALLAPTGYTATKENVVSLQMSPDFIGSPFYPNDGPVPYVSQKQRYNEPRKGVVGGGFVESFAFGGGAPEDFRGSEAELFLAAPREPFSLSKAVGVSSAGVSAAVTQIPLHGSVNVANLSPRSDYWAIPSERFGKASASTYNLGDGGNVDNSGVLAMLQRRAKRVVWVINSGVTLPEPDMCVFSEVPDDVVKGMENQLRAAFGYWAEDDIGEFLTQNQVFAREELQPLLCQLQTLQRQGRPTLAQRDLRVLPNRWWGIPGGDRVQVVFVYIDKCSGFERQLPQETFDAIQSGSDGFKRFPHFRPVSENHGKGTALTHKQINLLAAMGEYFVRENEQLFRSFLR</sequence>
<organism evidence="4 5">
    <name type="scientific">Effrenium voratum</name>
    <dbReference type="NCBI Taxonomy" id="2562239"/>
    <lineage>
        <taxon>Eukaryota</taxon>
        <taxon>Sar</taxon>
        <taxon>Alveolata</taxon>
        <taxon>Dinophyceae</taxon>
        <taxon>Suessiales</taxon>
        <taxon>Symbiodiniaceae</taxon>
        <taxon>Effrenium</taxon>
    </lineage>
</organism>
<dbReference type="GO" id="GO:0006629">
    <property type="term" value="P:lipid metabolic process"/>
    <property type="evidence" value="ECO:0007669"/>
    <property type="project" value="UniProtKB-KW"/>
</dbReference>
<dbReference type="InterPro" id="IPR009030">
    <property type="entry name" value="Growth_fac_rcpt_cys_sf"/>
</dbReference>
<feature type="domain" description="PNPLA" evidence="3">
    <location>
        <begin position="184"/>
        <end position="232"/>
    </location>
</feature>
<evidence type="ECO:0000313" key="5">
    <source>
        <dbReference type="Proteomes" id="UP001178507"/>
    </source>
</evidence>
<dbReference type="Pfam" id="PF01734">
    <property type="entry name" value="Patatin"/>
    <property type="match status" value="1"/>
</dbReference>
<evidence type="ECO:0000256" key="2">
    <source>
        <dbReference type="SAM" id="SignalP"/>
    </source>
</evidence>
<dbReference type="AlphaFoldDB" id="A0AA36N4G3"/>
<dbReference type="InterPro" id="IPR002641">
    <property type="entry name" value="PNPLA_dom"/>
</dbReference>
<dbReference type="SUPFAM" id="SSF52151">
    <property type="entry name" value="FabD/lysophospholipase-like"/>
    <property type="match status" value="1"/>
</dbReference>
<feature type="signal peptide" evidence="2">
    <location>
        <begin position="1"/>
        <end position="19"/>
    </location>
</feature>
<dbReference type="InterPro" id="IPR016035">
    <property type="entry name" value="Acyl_Trfase/lysoPLipase"/>
</dbReference>
<evidence type="ECO:0000259" key="3">
    <source>
        <dbReference type="Pfam" id="PF01734"/>
    </source>
</evidence>
<gene>
    <name evidence="4" type="ORF">EVOR1521_LOCUS18757</name>
</gene>
<keyword evidence="5" id="KW-1185">Reference proteome</keyword>
<accession>A0AA36N4G3</accession>
<dbReference type="Gene3D" id="3.40.1090.10">
    <property type="entry name" value="Cytosolic phospholipase A2 catalytic domain"/>
    <property type="match status" value="1"/>
</dbReference>
<dbReference type="SUPFAM" id="SSF57184">
    <property type="entry name" value="Growth factor receptor domain"/>
    <property type="match status" value="1"/>
</dbReference>
<comment type="caution">
    <text evidence="4">The sequence shown here is derived from an EMBL/GenBank/DDBJ whole genome shotgun (WGS) entry which is preliminary data.</text>
</comment>
<evidence type="ECO:0000256" key="1">
    <source>
        <dbReference type="ARBA" id="ARBA00023098"/>
    </source>
</evidence>
<dbReference type="EMBL" id="CAUJNA010002713">
    <property type="protein sequence ID" value="CAJ1394012.1"/>
    <property type="molecule type" value="Genomic_DNA"/>
</dbReference>
<keyword evidence="1" id="KW-0443">Lipid metabolism</keyword>
<protein>
    <recommendedName>
        <fullName evidence="3">PNPLA domain-containing protein</fullName>
    </recommendedName>
</protein>
<proteinExistence type="predicted"/>
<feature type="chain" id="PRO_5041286699" description="PNPLA domain-containing protein" evidence="2">
    <location>
        <begin position="20"/>
        <end position="687"/>
    </location>
</feature>